<comment type="caution">
    <text evidence="3">The sequence shown here is derived from an EMBL/GenBank/DDBJ whole genome shotgun (WGS) entry which is preliminary data.</text>
</comment>
<keyword evidence="1" id="KW-0812">Transmembrane</keyword>
<dbReference type="RefSeq" id="XP_060316417.1">
    <property type="nucleotide sequence ID" value="XM_060452459.1"/>
</dbReference>
<feature type="transmembrane region" description="Helical" evidence="1">
    <location>
        <begin position="449"/>
        <end position="467"/>
    </location>
</feature>
<dbReference type="Proteomes" id="UP001240678">
    <property type="component" value="Unassembled WGS sequence"/>
</dbReference>
<proteinExistence type="predicted"/>
<name>A0AAJ0E2J9_9PEZI</name>
<keyword evidence="4" id="KW-1185">Reference proteome</keyword>
<dbReference type="GeneID" id="85336006"/>
<keyword evidence="1" id="KW-1133">Transmembrane helix</keyword>
<evidence type="ECO:0000256" key="2">
    <source>
        <dbReference type="SAM" id="SignalP"/>
    </source>
</evidence>
<reference evidence="3 4" key="1">
    <citation type="submission" date="2016-10" db="EMBL/GenBank/DDBJ databases">
        <title>The genome sequence of Colletotrichum fioriniae PJ7.</title>
        <authorList>
            <person name="Baroncelli R."/>
        </authorList>
    </citation>
    <scope>NUCLEOTIDE SEQUENCE [LARGE SCALE GENOMIC DNA]</scope>
    <source>
        <strain evidence="3 4">IMI 309622</strain>
    </source>
</reference>
<evidence type="ECO:0000313" key="3">
    <source>
        <dbReference type="EMBL" id="KAK1532294.1"/>
    </source>
</evidence>
<dbReference type="Gene3D" id="3.80.20.20">
    <property type="entry name" value="Receptor L-domain"/>
    <property type="match status" value="1"/>
</dbReference>
<dbReference type="EMBL" id="MOOE01000004">
    <property type="protein sequence ID" value="KAK1532294.1"/>
    <property type="molecule type" value="Genomic_DNA"/>
</dbReference>
<evidence type="ECO:0000256" key="1">
    <source>
        <dbReference type="SAM" id="Phobius"/>
    </source>
</evidence>
<organism evidence="3 4">
    <name type="scientific">Colletotrichum costaricense</name>
    <dbReference type="NCBI Taxonomy" id="1209916"/>
    <lineage>
        <taxon>Eukaryota</taxon>
        <taxon>Fungi</taxon>
        <taxon>Dikarya</taxon>
        <taxon>Ascomycota</taxon>
        <taxon>Pezizomycotina</taxon>
        <taxon>Sordariomycetes</taxon>
        <taxon>Hypocreomycetidae</taxon>
        <taxon>Glomerellales</taxon>
        <taxon>Glomerellaceae</taxon>
        <taxon>Colletotrichum</taxon>
        <taxon>Colletotrichum acutatum species complex</taxon>
    </lineage>
</organism>
<gene>
    <name evidence="3" type="ORF">CCOS01_04277</name>
</gene>
<keyword evidence="1" id="KW-0472">Membrane</keyword>
<dbReference type="SUPFAM" id="SSF52058">
    <property type="entry name" value="L domain-like"/>
    <property type="match status" value="1"/>
</dbReference>
<dbReference type="AlphaFoldDB" id="A0AAJ0E2J9"/>
<protein>
    <submittedName>
        <fullName evidence="3">Uncharacterized protein</fullName>
    </submittedName>
</protein>
<sequence length="468" mass="51534">MFGSSPWRNGFLLALIVGQHQVIGQECGSVVITSQADADALRNCPEIFGNVTVITGASAQEIALEGVKVIHGDLVNDSQCPQVSAQCIGYNHSITSISSSTITRVNGSMILAYDGWISGLSFPELQSVGENFVLHGLESLKYLDVDRLESVGYMRLMYAPKLTNLKLSAFRNITGITNRDGSIDGRSMELGLGGLESLDAFFKEPQLGVDDVSIYNSGKVKRLQIGAAKIGKVKFAYSTSGKPNNLTLVLGGSGIFEQTIGSIQTTYSLNGIERLVNLKTLSVGSFSSFGGNFYQHLDLPFDHLGNLTIRNERDLVWLSVPPQAEQWEDFSLDIGYNLNLNLSTEYRVSEKGEMIRSWYWPRPNMGESYLRGNLSKQFFDSYFEFRNKLSKEALANRTEYLQIYAEGSFSCEPFDKLEKKASGQYHVVCSAQDRIDLRSGGLVQAKIPTFGWIVAGVIVITGIISVWA</sequence>
<feature type="signal peptide" evidence="2">
    <location>
        <begin position="1"/>
        <end position="24"/>
    </location>
</feature>
<accession>A0AAJ0E2J9</accession>
<dbReference type="InterPro" id="IPR036941">
    <property type="entry name" value="Rcpt_L-dom_sf"/>
</dbReference>
<evidence type="ECO:0000313" key="4">
    <source>
        <dbReference type="Proteomes" id="UP001240678"/>
    </source>
</evidence>
<feature type="chain" id="PRO_5042594163" evidence="2">
    <location>
        <begin position="25"/>
        <end position="468"/>
    </location>
</feature>
<keyword evidence="2" id="KW-0732">Signal</keyword>